<reference evidence="2" key="1">
    <citation type="submission" date="2020-06" db="EMBL/GenBank/DDBJ databases">
        <authorList>
            <person name="Li T."/>
            <person name="Hu X."/>
            <person name="Zhang T."/>
            <person name="Song X."/>
            <person name="Zhang H."/>
            <person name="Dai N."/>
            <person name="Sheng W."/>
            <person name="Hou X."/>
            <person name="Wei L."/>
        </authorList>
    </citation>
    <scope>NUCLEOTIDE SEQUENCE</scope>
    <source>
        <strain evidence="2">3651</strain>
        <tissue evidence="2">Leaf</tissue>
    </source>
</reference>
<dbReference type="EMBL" id="JACGWO010000009">
    <property type="protein sequence ID" value="KAK4420179.1"/>
    <property type="molecule type" value="Genomic_DNA"/>
</dbReference>
<feature type="compositionally biased region" description="Basic and acidic residues" evidence="1">
    <location>
        <begin position="85"/>
        <end position="101"/>
    </location>
</feature>
<accession>A0AAE1XYW3</accession>
<evidence type="ECO:0000313" key="2">
    <source>
        <dbReference type="EMBL" id="KAK4420179.1"/>
    </source>
</evidence>
<dbReference type="Proteomes" id="UP001293254">
    <property type="component" value="Unassembled WGS sequence"/>
</dbReference>
<evidence type="ECO:0000256" key="1">
    <source>
        <dbReference type="SAM" id="MobiDB-lite"/>
    </source>
</evidence>
<reference evidence="2" key="2">
    <citation type="journal article" date="2024" name="Plant">
        <title>Genomic evolution and insights into agronomic trait innovations of Sesamum species.</title>
        <authorList>
            <person name="Miao H."/>
            <person name="Wang L."/>
            <person name="Qu L."/>
            <person name="Liu H."/>
            <person name="Sun Y."/>
            <person name="Le M."/>
            <person name="Wang Q."/>
            <person name="Wei S."/>
            <person name="Zheng Y."/>
            <person name="Lin W."/>
            <person name="Duan Y."/>
            <person name="Cao H."/>
            <person name="Xiong S."/>
            <person name="Wang X."/>
            <person name="Wei L."/>
            <person name="Li C."/>
            <person name="Ma Q."/>
            <person name="Ju M."/>
            <person name="Zhao R."/>
            <person name="Li G."/>
            <person name="Mu C."/>
            <person name="Tian Q."/>
            <person name="Mei H."/>
            <person name="Zhang T."/>
            <person name="Gao T."/>
            <person name="Zhang H."/>
        </authorList>
    </citation>
    <scope>NUCLEOTIDE SEQUENCE</scope>
    <source>
        <strain evidence="2">3651</strain>
    </source>
</reference>
<sequence>MSRPPLSADARVPSSFSFPSSTLPSSSDDEGTSPFLASLPQKFKPPPPSLPHPKHYRRTPLPQPPSRPRPTLPTSSLPPSPRNRTQKEAKIQNFDRQHRTK</sequence>
<gene>
    <name evidence="2" type="ORF">Salat_2430800</name>
</gene>
<organism evidence="2 3">
    <name type="scientific">Sesamum alatum</name>
    <dbReference type="NCBI Taxonomy" id="300844"/>
    <lineage>
        <taxon>Eukaryota</taxon>
        <taxon>Viridiplantae</taxon>
        <taxon>Streptophyta</taxon>
        <taxon>Embryophyta</taxon>
        <taxon>Tracheophyta</taxon>
        <taxon>Spermatophyta</taxon>
        <taxon>Magnoliopsida</taxon>
        <taxon>eudicotyledons</taxon>
        <taxon>Gunneridae</taxon>
        <taxon>Pentapetalae</taxon>
        <taxon>asterids</taxon>
        <taxon>lamiids</taxon>
        <taxon>Lamiales</taxon>
        <taxon>Pedaliaceae</taxon>
        <taxon>Sesamum</taxon>
    </lineage>
</organism>
<comment type="caution">
    <text evidence="2">The sequence shown here is derived from an EMBL/GenBank/DDBJ whole genome shotgun (WGS) entry which is preliminary data.</text>
</comment>
<proteinExistence type="predicted"/>
<evidence type="ECO:0000313" key="3">
    <source>
        <dbReference type="Proteomes" id="UP001293254"/>
    </source>
</evidence>
<feature type="region of interest" description="Disordered" evidence="1">
    <location>
        <begin position="1"/>
        <end position="101"/>
    </location>
</feature>
<protein>
    <submittedName>
        <fullName evidence="2">Uncharacterized protein</fullName>
    </submittedName>
</protein>
<keyword evidence="3" id="KW-1185">Reference proteome</keyword>
<feature type="compositionally biased region" description="Pro residues" evidence="1">
    <location>
        <begin position="61"/>
        <end position="81"/>
    </location>
</feature>
<name>A0AAE1XYW3_9LAMI</name>
<feature type="compositionally biased region" description="Low complexity" evidence="1">
    <location>
        <begin position="13"/>
        <end position="26"/>
    </location>
</feature>
<dbReference type="AlphaFoldDB" id="A0AAE1XYW3"/>